<dbReference type="KEGG" id="crb:17888235"/>
<reference evidence="4" key="1">
    <citation type="journal article" date="2013" name="Nat. Genet.">
        <title>The Capsella rubella genome and the genomic consequences of rapid mating system evolution.</title>
        <authorList>
            <person name="Slotte T."/>
            <person name="Hazzouri K.M."/>
            <person name="Agren J.A."/>
            <person name="Koenig D."/>
            <person name="Maumus F."/>
            <person name="Guo Y.L."/>
            <person name="Steige K."/>
            <person name="Platts A.E."/>
            <person name="Escobar J.S."/>
            <person name="Newman L.K."/>
            <person name="Wang W."/>
            <person name="Mandakova T."/>
            <person name="Vello E."/>
            <person name="Smith L.M."/>
            <person name="Henz S.R."/>
            <person name="Steffen J."/>
            <person name="Takuno S."/>
            <person name="Brandvain Y."/>
            <person name="Coop G."/>
            <person name="Andolfatto P."/>
            <person name="Hu T.T."/>
            <person name="Blanchette M."/>
            <person name="Clark R.M."/>
            <person name="Quesneville H."/>
            <person name="Nordborg M."/>
            <person name="Gaut B.S."/>
            <person name="Lysak M.A."/>
            <person name="Jenkins J."/>
            <person name="Grimwood J."/>
            <person name="Chapman J."/>
            <person name="Prochnik S."/>
            <person name="Shu S."/>
            <person name="Rokhsar D."/>
            <person name="Schmutz J."/>
            <person name="Weigel D."/>
            <person name="Wright S.I."/>
        </authorList>
    </citation>
    <scope>NUCLEOTIDE SEQUENCE [LARGE SCALE GENOMIC DNA]</scope>
    <source>
        <strain evidence="4">cv. Monte Gargano</strain>
    </source>
</reference>
<feature type="region of interest" description="Disordered" evidence="1">
    <location>
        <begin position="1"/>
        <end position="37"/>
    </location>
</feature>
<dbReference type="eggNOG" id="KOG1072">
    <property type="taxonomic scope" value="Eukaryota"/>
</dbReference>
<sequence length="396" mass="45091">MVVISETSDDDGSCGDVHLHQNKKRKEEENRNKKRKEKVKVSYTTLPLPDDLILRCFLLVQRCHHSSLSLVCSSFLHLMPKLYNDRLRLGYTESVLYAYIGFPPLENPSWHILNPKPCRNLSNTVSLRLCRVDILPPMPWGSAIVTIGSDIYVIGGRVGGKKRILDMTLIDCKFHKHRSLPRMKVARCRAAAGVMDGKIYVIGGCKVRPSDWVEVFDIEKQSWSSVPGPYPNVYMSGEFLTYAVMKEKIYCLDIYSTALVYDPKRGKWDSEPGLLNVLWNESYCVIDHLLFSINPILHFNGDDPINIYDSEHKTWFPLKGLQGFPDNILRDECKMASFGDKLVVLGADGKKREIWCVEIAWQRKEDGTFWGKVESVAVVLTPPKTSSVYLCRTVSV</sequence>
<gene>
    <name evidence="3" type="ORF">CARUB_v10025685mg</name>
</gene>
<evidence type="ECO:0000259" key="2">
    <source>
        <dbReference type="Pfam" id="PF25210"/>
    </source>
</evidence>
<dbReference type="SUPFAM" id="SSF117281">
    <property type="entry name" value="Kelch motif"/>
    <property type="match status" value="1"/>
</dbReference>
<dbReference type="PANTHER" id="PTHR24414:SF65">
    <property type="entry name" value="F-BOX DOMAIN-CONTAINING PROTEIN"/>
    <property type="match status" value="1"/>
</dbReference>
<evidence type="ECO:0000313" key="3">
    <source>
        <dbReference type="EMBL" id="EOA29397.1"/>
    </source>
</evidence>
<name>R0G1W6_9BRAS</name>
<feature type="domain" description="FKB95-like N-terminal Kelch" evidence="2">
    <location>
        <begin position="110"/>
        <end position="380"/>
    </location>
</feature>
<evidence type="ECO:0000313" key="4">
    <source>
        <dbReference type="Proteomes" id="UP000029121"/>
    </source>
</evidence>
<dbReference type="InterPro" id="IPR015915">
    <property type="entry name" value="Kelch-typ_b-propeller"/>
</dbReference>
<dbReference type="InterPro" id="IPR050354">
    <property type="entry name" value="F-box/kelch-repeat_ARATH"/>
</dbReference>
<dbReference type="Gene3D" id="2.120.10.80">
    <property type="entry name" value="Kelch-type beta propeller"/>
    <property type="match status" value="1"/>
</dbReference>
<dbReference type="InterPro" id="IPR057499">
    <property type="entry name" value="Kelch_FKB95"/>
</dbReference>
<dbReference type="InterPro" id="IPR006652">
    <property type="entry name" value="Kelch_1"/>
</dbReference>
<dbReference type="EMBL" id="KB870808">
    <property type="protein sequence ID" value="EOA29397.1"/>
    <property type="molecule type" value="Genomic_DNA"/>
</dbReference>
<dbReference type="Pfam" id="PF25210">
    <property type="entry name" value="Kelch_FKB95"/>
    <property type="match status" value="1"/>
</dbReference>
<dbReference type="Proteomes" id="UP000029121">
    <property type="component" value="Unassembled WGS sequence"/>
</dbReference>
<proteinExistence type="predicted"/>
<protein>
    <recommendedName>
        <fullName evidence="2">FKB95-like N-terminal Kelch domain-containing protein</fullName>
    </recommendedName>
</protein>
<dbReference type="OrthoDB" id="45365at2759"/>
<dbReference type="AlphaFoldDB" id="R0G1W6"/>
<organism evidence="3 4">
    <name type="scientific">Capsella rubella</name>
    <dbReference type="NCBI Taxonomy" id="81985"/>
    <lineage>
        <taxon>Eukaryota</taxon>
        <taxon>Viridiplantae</taxon>
        <taxon>Streptophyta</taxon>
        <taxon>Embryophyta</taxon>
        <taxon>Tracheophyta</taxon>
        <taxon>Spermatophyta</taxon>
        <taxon>Magnoliopsida</taxon>
        <taxon>eudicotyledons</taxon>
        <taxon>Gunneridae</taxon>
        <taxon>Pentapetalae</taxon>
        <taxon>rosids</taxon>
        <taxon>malvids</taxon>
        <taxon>Brassicales</taxon>
        <taxon>Brassicaceae</taxon>
        <taxon>Camelineae</taxon>
        <taxon>Capsella</taxon>
    </lineage>
</organism>
<accession>R0G1W6</accession>
<dbReference type="SMART" id="SM00612">
    <property type="entry name" value="Kelch"/>
    <property type="match status" value="2"/>
</dbReference>
<evidence type="ECO:0000256" key="1">
    <source>
        <dbReference type="SAM" id="MobiDB-lite"/>
    </source>
</evidence>
<dbReference type="PANTHER" id="PTHR24414">
    <property type="entry name" value="F-BOX/KELCH-REPEAT PROTEIN SKIP4"/>
    <property type="match status" value="1"/>
</dbReference>
<keyword evidence="4" id="KW-1185">Reference proteome</keyword>